<dbReference type="InterPro" id="IPR000914">
    <property type="entry name" value="SBP_5_dom"/>
</dbReference>
<dbReference type="InterPro" id="IPR039424">
    <property type="entry name" value="SBP_5"/>
</dbReference>
<dbReference type="PANTHER" id="PTHR30290">
    <property type="entry name" value="PERIPLASMIC BINDING COMPONENT OF ABC TRANSPORTER"/>
    <property type="match status" value="1"/>
</dbReference>
<evidence type="ECO:0000313" key="3">
    <source>
        <dbReference type="Proteomes" id="UP000220133"/>
    </source>
</evidence>
<dbReference type="EMBL" id="CP023777">
    <property type="protein sequence ID" value="ATL48291.1"/>
    <property type="molecule type" value="Genomic_DNA"/>
</dbReference>
<proteinExistence type="predicted"/>
<evidence type="ECO:0000259" key="1">
    <source>
        <dbReference type="Pfam" id="PF00496"/>
    </source>
</evidence>
<organism evidence="2 3">
    <name type="scientific">Chitinophaga caeni</name>
    <dbReference type="NCBI Taxonomy" id="2029983"/>
    <lineage>
        <taxon>Bacteria</taxon>
        <taxon>Pseudomonadati</taxon>
        <taxon>Bacteroidota</taxon>
        <taxon>Chitinophagia</taxon>
        <taxon>Chitinophagales</taxon>
        <taxon>Chitinophagaceae</taxon>
        <taxon>Chitinophaga</taxon>
    </lineage>
</organism>
<dbReference type="Gene3D" id="3.40.190.10">
    <property type="entry name" value="Periplasmic binding protein-like II"/>
    <property type="match status" value="1"/>
</dbReference>
<dbReference type="InterPro" id="IPR030678">
    <property type="entry name" value="Peptide/Ni-bd"/>
</dbReference>
<dbReference type="Gene3D" id="3.10.105.10">
    <property type="entry name" value="Dipeptide-binding Protein, Domain 3"/>
    <property type="match status" value="1"/>
</dbReference>
<keyword evidence="3" id="KW-1185">Reference proteome</keyword>
<dbReference type="PROSITE" id="PS51257">
    <property type="entry name" value="PROKAR_LIPOPROTEIN"/>
    <property type="match status" value="1"/>
</dbReference>
<dbReference type="Pfam" id="PF00496">
    <property type="entry name" value="SBP_bac_5"/>
    <property type="match status" value="1"/>
</dbReference>
<sequence>MKYTGIGIIHKRILFLLAGICCILFSCRQDKQAGKIVFRYNQPEGIPTLDPAFAKNQAIIWGVRQIFNTLVEPDSLLRIQPSLAKSWDISADRKTYTFHLRNDVYFHDHPAFEGGKGRKMTAGDVVYSFKRVINPLTASPGAWIFNGKLDPDSGFIARDDSTFVLRLNKPFMPILGILSMQYCSIVPYEVVNMYGKDFRKHPVGTGPFMFHFWDEGQALILHKNPDYFEKDSLGRRLPYIDAVKVSFSDSRATEFLLFMQGKLDFINDIESSFKDEVLTKSGALKPEWKGKIQLSKSFYLNVEYLGMVVDTNLAIVKHSPLRWKKVRQAINYGFDRVKMMTYLRNNIGTPAQSGFLPMGLPSFDASKVPGYHYDPVKTQELLAAAGFPGGKGLPEIKLVSIPMYADMANYVANQLSFSGIKVNVEIMQKSALIDLTAKSAVPFFRGSWIADYPDAESFMTVFYSKNPAPPNYTRFSNAKFDRLYEQALQETDDSSRYEAYRAMDRIIVEEAPVVPLFYDQVIRFIQPNVKGLVNNGMNLLELRYVQIKK</sequence>
<reference evidence="2 3" key="1">
    <citation type="submission" date="2017-10" db="EMBL/GenBank/DDBJ databases">
        <title>Paenichitinophaga pekingensis gen. nov., sp. nov., isolated from activated sludge.</title>
        <authorList>
            <person name="Jin D."/>
            <person name="Kong X."/>
            <person name="Deng Y."/>
            <person name="Bai Z."/>
        </authorList>
    </citation>
    <scope>NUCLEOTIDE SEQUENCE [LARGE SCALE GENOMIC DNA]</scope>
    <source>
        <strain evidence="2 3">13</strain>
    </source>
</reference>
<dbReference type="RefSeq" id="WP_098194665.1">
    <property type="nucleotide sequence ID" value="NZ_CP023777.1"/>
</dbReference>
<dbReference type="PIRSF" id="PIRSF002741">
    <property type="entry name" value="MppA"/>
    <property type="match status" value="1"/>
</dbReference>
<name>A0A291QWJ5_9BACT</name>
<protein>
    <submittedName>
        <fullName evidence="2">ABC transporter substrate-binding protein</fullName>
    </submittedName>
</protein>
<dbReference type="GO" id="GO:0030288">
    <property type="term" value="C:outer membrane-bounded periplasmic space"/>
    <property type="evidence" value="ECO:0007669"/>
    <property type="project" value="UniProtKB-ARBA"/>
</dbReference>
<dbReference type="Gene3D" id="3.90.76.10">
    <property type="entry name" value="Dipeptide-binding Protein, Domain 1"/>
    <property type="match status" value="1"/>
</dbReference>
<dbReference type="GO" id="GO:0043190">
    <property type="term" value="C:ATP-binding cassette (ABC) transporter complex"/>
    <property type="evidence" value="ECO:0007669"/>
    <property type="project" value="InterPro"/>
</dbReference>
<dbReference type="KEGG" id="cbae:COR50_14580"/>
<dbReference type="CDD" id="cd00995">
    <property type="entry name" value="PBP2_NikA_DppA_OppA_like"/>
    <property type="match status" value="1"/>
</dbReference>
<feature type="domain" description="Solute-binding protein family 5" evidence="1">
    <location>
        <begin position="79"/>
        <end position="467"/>
    </location>
</feature>
<dbReference type="GO" id="GO:0015833">
    <property type="term" value="P:peptide transport"/>
    <property type="evidence" value="ECO:0007669"/>
    <property type="project" value="TreeGrafter"/>
</dbReference>
<evidence type="ECO:0000313" key="2">
    <source>
        <dbReference type="EMBL" id="ATL48291.1"/>
    </source>
</evidence>
<dbReference type="SUPFAM" id="SSF53850">
    <property type="entry name" value="Periplasmic binding protein-like II"/>
    <property type="match status" value="1"/>
</dbReference>
<gene>
    <name evidence="2" type="ORF">COR50_14580</name>
</gene>
<dbReference type="Proteomes" id="UP000220133">
    <property type="component" value="Chromosome"/>
</dbReference>
<accession>A0A291QWJ5</accession>
<dbReference type="OrthoDB" id="9772924at2"/>
<dbReference type="AlphaFoldDB" id="A0A291QWJ5"/>
<dbReference type="GO" id="GO:1904680">
    <property type="term" value="F:peptide transmembrane transporter activity"/>
    <property type="evidence" value="ECO:0007669"/>
    <property type="project" value="TreeGrafter"/>
</dbReference>